<gene>
    <name evidence="4" type="primary">mce</name>
    <name evidence="4" type="ORF">ACFO5T_11815</name>
</gene>
<organism evidence="4 5">
    <name type="scientific">Dokdonia genika</name>
    <dbReference type="NCBI Taxonomy" id="308113"/>
    <lineage>
        <taxon>Bacteria</taxon>
        <taxon>Pseudomonadati</taxon>
        <taxon>Bacteroidota</taxon>
        <taxon>Flavobacteriia</taxon>
        <taxon>Flavobacteriales</taxon>
        <taxon>Flavobacteriaceae</taxon>
        <taxon>Dokdonia</taxon>
    </lineage>
</organism>
<keyword evidence="5" id="KW-1185">Reference proteome</keyword>
<comment type="caution">
    <text evidence="4">The sequence shown here is derived from an EMBL/GenBank/DDBJ whole genome shotgun (WGS) entry which is preliminary data.</text>
</comment>
<reference evidence="5" key="1">
    <citation type="journal article" date="2019" name="Int. J. Syst. Evol. Microbiol.">
        <title>The Global Catalogue of Microorganisms (GCM) 10K type strain sequencing project: providing services to taxonomists for standard genome sequencing and annotation.</title>
        <authorList>
            <consortium name="The Broad Institute Genomics Platform"/>
            <consortium name="The Broad Institute Genome Sequencing Center for Infectious Disease"/>
            <person name="Wu L."/>
            <person name="Ma J."/>
        </authorList>
    </citation>
    <scope>NUCLEOTIDE SEQUENCE [LARGE SCALE GENOMIC DNA]</scope>
    <source>
        <strain evidence="5">CGMCC 4.7427</strain>
    </source>
</reference>
<dbReference type="PANTHER" id="PTHR43048:SF3">
    <property type="entry name" value="METHYLMALONYL-COA EPIMERASE, MITOCHONDRIAL"/>
    <property type="match status" value="1"/>
</dbReference>
<name>A0ABV9LBH3_9FLAO</name>
<dbReference type="GO" id="GO:0004493">
    <property type="term" value="F:methylmalonyl-CoA epimerase activity"/>
    <property type="evidence" value="ECO:0007669"/>
    <property type="project" value="UniProtKB-EC"/>
</dbReference>
<dbReference type="Proteomes" id="UP001595878">
    <property type="component" value="Unassembled WGS sequence"/>
</dbReference>
<feature type="domain" description="VOC" evidence="3">
    <location>
        <begin position="3"/>
        <end position="131"/>
    </location>
</feature>
<dbReference type="InterPro" id="IPR029068">
    <property type="entry name" value="Glyas_Bleomycin-R_OHBP_Dase"/>
</dbReference>
<protein>
    <submittedName>
        <fullName evidence="4">Methylmalonyl-CoA epimerase</fullName>
        <ecNumber evidence="4">5.1.99.1</ecNumber>
    </submittedName>
</protein>
<sequence length="134" mass="14856">MNKIEHIGIAVKNLEAGNSLYEKLLGVSHYKIEEVASEGVRTSFFKTGPNKIELLEATNDDSAIAKFIEKKGEGIHHIAFAVENIVEEMERLKKEGFIILNEKPKKGADNKLVAFIHPKTAGGVLIELCQEINN</sequence>
<dbReference type="RefSeq" id="WP_380034612.1">
    <property type="nucleotide sequence ID" value="NZ_JBHSHB010000023.1"/>
</dbReference>
<dbReference type="Pfam" id="PF13669">
    <property type="entry name" value="Glyoxalase_4"/>
    <property type="match status" value="1"/>
</dbReference>
<keyword evidence="2" id="KW-0479">Metal-binding</keyword>
<keyword evidence="4" id="KW-0413">Isomerase</keyword>
<evidence type="ECO:0000256" key="1">
    <source>
        <dbReference type="ARBA" id="ARBA00009308"/>
    </source>
</evidence>
<comment type="similarity">
    <text evidence="1">Belongs to the methylmalonyl-CoA epimerase family.</text>
</comment>
<dbReference type="SUPFAM" id="SSF54593">
    <property type="entry name" value="Glyoxalase/Bleomycin resistance protein/Dihydroxybiphenyl dioxygenase"/>
    <property type="match status" value="1"/>
</dbReference>
<dbReference type="NCBIfam" id="TIGR03081">
    <property type="entry name" value="metmalonyl_epim"/>
    <property type="match status" value="1"/>
</dbReference>
<proteinExistence type="inferred from homology"/>
<dbReference type="EC" id="5.1.99.1" evidence="4"/>
<dbReference type="InterPro" id="IPR017515">
    <property type="entry name" value="MeMalonyl-CoA_epimerase"/>
</dbReference>
<dbReference type="PROSITE" id="PS51819">
    <property type="entry name" value="VOC"/>
    <property type="match status" value="1"/>
</dbReference>
<dbReference type="PANTHER" id="PTHR43048">
    <property type="entry name" value="METHYLMALONYL-COA EPIMERASE"/>
    <property type="match status" value="1"/>
</dbReference>
<accession>A0ABV9LBH3</accession>
<dbReference type="Gene3D" id="3.10.180.10">
    <property type="entry name" value="2,3-Dihydroxybiphenyl 1,2-Dioxygenase, domain 1"/>
    <property type="match status" value="1"/>
</dbReference>
<dbReference type="InterPro" id="IPR037523">
    <property type="entry name" value="VOC_core"/>
</dbReference>
<evidence type="ECO:0000313" key="4">
    <source>
        <dbReference type="EMBL" id="MFC4691120.1"/>
    </source>
</evidence>
<evidence type="ECO:0000259" key="3">
    <source>
        <dbReference type="PROSITE" id="PS51819"/>
    </source>
</evidence>
<evidence type="ECO:0000313" key="5">
    <source>
        <dbReference type="Proteomes" id="UP001595878"/>
    </source>
</evidence>
<dbReference type="InterPro" id="IPR051785">
    <property type="entry name" value="MMCE/EMCE_epimerase"/>
</dbReference>
<dbReference type="CDD" id="cd07249">
    <property type="entry name" value="MMCE"/>
    <property type="match status" value="1"/>
</dbReference>
<evidence type="ECO:0000256" key="2">
    <source>
        <dbReference type="ARBA" id="ARBA00022723"/>
    </source>
</evidence>
<dbReference type="EMBL" id="JBHSHB010000023">
    <property type="protein sequence ID" value="MFC4691120.1"/>
    <property type="molecule type" value="Genomic_DNA"/>
</dbReference>